<evidence type="ECO:0000313" key="2">
    <source>
        <dbReference type="EMBL" id="EFR30760.1"/>
    </source>
</evidence>
<dbReference type="eggNOG" id="COG3409">
    <property type="taxonomic scope" value="Bacteria"/>
</dbReference>
<dbReference type="EMBL" id="AENN01000017">
    <property type="protein sequence ID" value="EFR30760.1"/>
    <property type="molecule type" value="Genomic_DNA"/>
</dbReference>
<feature type="signal peptide" evidence="1">
    <location>
        <begin position="1"/>
        <end position="22"/>
    </location>
</feature>
<proteinExistence type="predicted"/>
<name>E4KR21_9LACT</name>
<evidence type="ECO:0008006" key="4">
    <source>
        <dbReference type="Google" id="ProtNLM"/>
    </source>
</evidence>
<protein>
    <recommendedName>
        <fullName evidence="4">Peptidoglycan-binding protein</fullName>
    </recommendedName>
</protein>
<comment type="caution">
    <text evidence="2">The sequence shown here is derived from an EMBL/GenBank/DDBJ whole genome shotgun (WGS) entry which is preliminary data.</text>
</comment>
<gene>
    <name evidence="2" type="ORF">HMPREF9257_0734</name>
</gene>
<evidence type="ECO:0000313" key="3">
    <source>
        <dbReference type="Proteomes" id="UP000005990"/>
    </source>
</evidence>
<feature type="chain" id="PRO_5038696581" description="Peptidoglycan-binding protein" evidence="1">
    <location>
        <begin position="23"/>
        <end position="348"/>
    </location>
</feature>
<dbReference type="Gene3D" id="3.90.1010.20">
    <property type="match status" value="2"/>
</dbReference>
<dbReference type="Proteomes" id="UP000005990">
    <property type="component" value="Unassembled WGS sequence"/>
</dbReference>
<organism evidence="2 3">
    <name type="scientific">Eremococcus coleocola ACS-139-V-Col8</name>
    <dbReference type="NCBI Taxonomy" id="908337"/>
    <lineage>
        <taxon>Bacteria</taxon>
        <taxon>Bacillati</taxon>
        <taxon>Bacillota</taxon>
        <taxon>Bacilli</taxon>
        <taxon>Lactobacillales</taxon>
        <taxon>Aerococcaceae</taxon>
        <taxon>Eremococcus</taxon>
    </lineage>
</organism>
<dbReference type="AlphaFoldDB" id="E4KR21"/>
<dbReference type="RefSeq" id="WP_006418920.1">
    <property type="nucleotide sequence ID" value="NZ_AENN01000017.1"/>
</dbReference>
<reference evidence="2 3" key="1">
    <citation type="submission" date="2010-10" db="EMBL/GenBank/DDBJ databases">
        <authorList>
            <person name="Durkin A.S."/>
            <person name="Madupu R."/>
            <person name="Torralba M."/>
            <person name="Gillis M."/>
            <person name="Methe B."/>
            <person name="Sutton G."/>
            <person name="Nelson K.E."/>
        </authorList>
    </citation>
    <scope>NUCLEOTIDE SEQUENCE [LARGE SCALE GENOMIC DNA]</scope>
    <source>
        <strain evidence="2 3">ACS-139-V-Col8</strain>
    </source>
</reference>
<dbReference type="OrthoDB" id="2604992at2"/>
<keyword evidence="1" id="KW-0732">Signal</keyword>
<dbReference type="STRING" id="908337.HMPREF9257_0734"/>
<evidence type="ECO:0000256" key="1">
    <source>
        <dbReference type="SAM" id="SignalP"/>
    </source>
</evidence>
<keyword evidence="3" id="KW-1185">Reference proteome</keyword>
<accession>E4KR21</accession>
<sequence>MHKFLKVSLSCVAALSMASASMVVVQPGLFGTSIVAAQEGPVTLYQKYGAPHGDKSFASAVVAVQGDKIVAVDIDEYQFVEGDGWTAVPNADGEFGKAFPEGQTLISKDANSDKYSELMAEKAQATQKLSDNKQAIYDFVKGKSIDELQATVDELAGLGEDGNVSDVVSGSTLADTGGYIQLIMDTVKEGRSYEGAEGSDITLKQGLAAAHGDKSFAQVTVAMAGDTIVGSFIDEFQFVEGDGWTGVPNSDGEFGKAYPEGQTLISKIDNSEQYSKLMTEKAQSTVAYADNHKAIADAVKGKTVEEAKALAEEVKGLGEDGNVSDIVSGATLADTGNYIQAIVDVASK</sequence>